<evidence type="ECO:0000313" key="2">
    <source>
        <dbReference type="EMBL" id="SMG41271.1"/>
    </source>
</evidence>
<organism evidence="2 3">
    <name type="scientific">Paenibacillus aquistagni</name>
    <dbReference type="NCBI Taxonomy" id="1852522"/>
    <lineage>
        <taxon>Bacteria</taxon>
        <taxon>Bacillati</taxon>
        <taxon>Bacillota</taxon>
        <taxon>Bacilli</taxon>
        <taxon>Bacillales</taxon>
        <taxon>Paenibacillaceae</taxon>
        <taxon>Paenibacillus</taxon>
    </lineage>
</organism>
<dbReference type="Pfam" id="PF14168">
    <property type="entry name" value="YjzC"/>
    <property type="match status" value="1"/>
</dbReference>
<name>A0A1X7KJM2_9BACL</name>
<feature type="compositionally biased region" description="Basic and acidic residues" evidence="1">
    <location>
        <begin position="40"/>
        <end position="52"/>
    </location>
</feature>
<feature type="compositionally biased region" description="Basic residues" evidence="1">
    <location>
        <begin position="53"/>
        <end position="64"/>
    </location>
</feature>
<dbReference type="AlphaFoldDB" id="A0A1X7KJM2"/>
<gene>
    <name evidence="2" type="ORF">SAMN06295960_2388</name>
</gene>
<protein>
    <submittedName>
        <fullName evidence="2">YjzC-like protein</fullName>
    </submittedName>
</protein>
<sequence length="64" mass="7531">MGERSEYNPGDRAPNDAIYMEVGEKSFHTEIMNPKQIKLKKGERFPETTNKDRKWKKKSHALTH</sequence>
<dbReference type="OrthoDB" id="5244304at2"/>
<dbReference type="InterPro" id="IPR025549">
    <property type="entry name" value="YjzC"/>
</dbReference>
<feature type="region of interest" description="Disordered" evidence="1">
    <location>
        <begin position="39"/>
        <end position="64"/>
    </location>
</feature>
<dbReference type="EMBL" id="FXAZ01000003">
    <property type="protein sequence ID" value="SMG41271.1"/>
    <property type="molecule type" value="Genomic_DNA"/>
</dbReference>
<dbReference type="Proteomes" id="UP000193834">
    <property type="component" value="Unassembled WGS sequence"/>
</dbReference>
<evidence type="ECO:0000256" key="1">
    <source>
        <dbReference type="SAM" id="MobiDB-lite"/>
    </source>
</evidence>
<dbReference type="STRING" id="1852522.SAMN06295960_2388"/>
<dbReference type="RefSeq" id="WP_085494601.1">
    <property type="nucleotide sequence ID" value="NZ_FXAZ01000003.1"/>
</dbReference>
<accession>A0A1X7KJM2</accession>
<keyword evidence="3" id="KW-1185">Reference proteome</keyword>
<reference evidence="2 3" key="1">
    <citation type="submission" date="2017-04" db="EMBL/GenBank/DDBJ databases">
        <authorList>
            <person name="Afonso C.L."/>
            <person name="Miller P.J."/>
            <person name="Scott M.A."/>
            <person name="Spackman E."/>
            <person name="Goraichik I."/>
            <person name="Dimitrov K.M."/>
            <person name="Suarez D.L."/>
            <person name="Swayne D.E."/>
        </authorList>
    </citation>
    <scope>NUCLEOTIDE SEQUENCE [LARGE SCALE GENOMIC DNA]</scope>
    <source>
        <strain evidence="2 3">11</strain>
    </source>
</reference>
<proteinExistence type="predicted"/>
<evidence type="ECO:0000313" key="3">
    <source>
        <dbReference type="Proteomes" id="UP000193834"/>
    </source>
</evidence>